<reference evidence="1 2" key="1">
    <citation type="submission" date="2016-06" db="EMBL/GenBank/DDBJ databases">
        <title>Genome sequence of halotolerant plant growth promoting strain of Halomonas elongata HEK1 isolated from salterns of Rann of Kutch, Gujarat, India.</title>
        <authorList>
            <person name="Gaba S."/>
            <person name="Singh R.N."/>
            <person name="Abrol S."/>
            <person name="Kaushik R."/>
            <person name="Saxena A.K."/>
        </authorList>
    </citation>
    <scope>NUCLEOTIDE SEQUENCE [LARGE SCALE GENOMIC DNA]</scope>
    <source>
        <strain evidence="1 2">HEK1</strain>
    </source>
</reference>
<dbReference type="AlphaFoldDB" id="A0A1B8NVF3"/>
<sequence>MNENSTTSPRGLTERRRQPAARILSRLEISRILAVHRESGGGPDLLNDAANGSLLRLLPMAPAMGGAPYPAIPERSWVPCEFESSFKQR</sequence>
<accession>A0A1B8NVF3</accession>
<name>A0A1B8NVF3_HALEL</name>
<dbReference type="Proteomes" id="UP000092504">
    <property type="component" value="Unassembled WGS sequence"/>
</dbReference>
<gene>
    <name evidence="1" type="ORF">A8U91_03045</name>
</gene>
<evidence type="ECO:0000313" key="2">
    <source>
        <dbReference type="Proteomes" id="UP000092504"/>
    </source>
</evidence>
<evidence type="ECO:0000313" key="1">
    <source>
        <dbReference type="EMBL" id="OBX34001.1"/>
    </source>
</evidence>
<proteinExistence type="predicted"/>
<comment type="caution">
    <text evidence="1">The sequence shown here is derived from an EMBL/GenBank/DDBJ whole genome shotgun (WGS) entry which is preliminary data.</text>
</comment>
<dbReference type="EMBL" id="MAJD01000002">
    <property type="protein sequence ID" value="OBX34001.1"/>
    <property type="molecule type" value="Genomic_DNA"/>
</dbReference>
<organism evidence="1 2">
    <name type="scientific">Halomonas elongata</name>
    <dbReference type="NCBI Taxonomy" id="2746"/>
    <lineage>
        <taxon>Bacteria</taxon>
        <taxon>Pseudomonadati</taxon>
        <taxon>Pseudomonadota</taxon>
        <taxon>Gammaproteobacteria</taxon>
        <taxon>Oceanospirillales</taxon>
        <taxon>Halomonadaceae</taxon>
        <taxon>Halomonas</taxon>
    </lineage>
</organism>
<protein>
    <submittedName>
        <fullName evidence="1">Uncharacterized protein</fullName>
    </submittedName>
</protein>